<dbReference type="Pfam" id="PF03432">
    <property type="entry name" value="Relaxase"/>
    <property type="match status" value="1"/>
</dbReference>
<protein>
    <submittedName>
        <fullName evidence="3">Mobilization protein</fullName>
    </submittedName>
</protein>
<feature type="region of interest" description="Disordered" evidence="1">
    <location>
        <begin position="207"/>
        <end position="247"/>
    </location>
</feature>
<evidence type="ECO:0000259" key="2">
    <source>
        <dbReference type="Pfam" id="PF03432"/>
    </source>
</evidence>
<gene>
    <name evidence="3" type="ORF">FNH21_16580</name>
</gene>
<reference evidence="4" key="1">
    <citation type="submission" date="2019-07" db="EMBL/GenBank/DDBJ databases">
        <title>Arthrobacter KR32 sp. nov., isolated from mountain cheese made of cows milk.</title>
        <authorList>
            <person name="Flegler A."/>
        </authorList>
    </citation>
    <scope>NUCLEOTIDE SEQUENCE [LARGE SCALE GENOMIC DNA]</scope>
    <source>
        <strain evidence="4">KR32</strain>
    </source>
</reference>
<organism evidence="3 4">
    <name type="scientific">Arthrobacter bussei</name>
    <dbReference type="NCBI Taxonomy" id="2594179"/>
    <lineage>
        <taxon>Bacteria</taxon>
        <taxon>Bacillati</taxon>
        <taxon>Actinomycetota</taxon>
        <taxon>Actinomycetes</taxon>
        <taxon>Micrococcales</taxon>
        <taxon>Micrococcaceae</taxon>
        <taxon>Arthrobacter</taxon>
    </lineage>
</organism>
<dbReference type="Proteomes" id="UP000326464">
    <property type="component" value="Unassembled WGS sequence"/>
</dbReference>
<dbReference type="EMBL" id="VJXX01000010">
    <property type="protein sequence ID" value="MPY12309.1"/>
    <property type="molecule type" value="Genomic_DNA"/>
</dbReference>
<keyword evidence="4" id="KW-1185">Reference proteome</keyword>
<evidence type="ECO:0000256" key="1">
    <source>
        <dbReference type="SAM" id="MobiDB-lite"/>
    </source>
</evidence>
<proteinExistence type="predicted"/>
<feature type="domain" description="MobA/VirD2-like nuclease" evidence="2">
    <location>
        <begin position="52"/>
        <end position="158"/>
    </location>
</feature>
<evidence type="ECO:0000313" key="4">
    <source>
        <dbReference type="Proteomes" id="UP000326464"/>
    </source>
</evidence>
<dbReference type="InterPro" id="IPR005094">
    <property type="entry name" value="Endonuclease_MobA/VirD2"/>
</dbReference>
<dbReference type="RefSeq" id="WP_191932094.1">
    <property type="nucleotide sequence ID" value="NZ_VJXX01000010.1"/>
</dbReference>
<name>A0A7X1TPZ2_9MICC</name>
<dbReference type="AlphaFoldDB" id="A0A7X1TPZ2"/>
<feature type="compositionally biased region" description="Basic and acidic residues" evidence="1">
    <location>
        <begin position="235"/>
        <end position="247"/>
    </location>
</feature>
<accession>A0A7X1TPZ2</accession>
<evidence type="ECO:0000313" key="3">
    <source>
        <dbReference type="EMBL" id="MPY12309.1"/>
    </source>
</evidence>
<sequence>MIAKITRGERAGDIAAYLHGPGKANEHTYTIGNVRRSGGVVIGGNLGRDGHTDGATWAADLREAVSTRPEIRKPIWQVSLRTAPRDRRLSNEQWRDAATMMAQRMGYQEHPWVMVRHGDDHVHIVVSRVSDTGQVWHARQDFRAAQSAATALEKHFGLVQAPRQKTPGRARVSEKTITEKQQQAAVRLGGKRAEALAEFLEAKRFVDLSFPTPPRPGKAPKGSRTRQSPEVMRPPVRDHRPERGFER</sequence>
<comment type="caution">
    <text evidence="3">The sequence shown here is derived from an EMBL/GenBank/DDBJ whole genome shotgun (WGS) entry which is preliminary data.</text>
</comment>